<dbReference type="PANTHER" id="PTHR45527:SF1">
    <property type="entry name" value="FATTY ACID SYNTHASE"/>
    <property type="match status" value="1"/>
</dbReference>
<sequence>MLRDLAHAYGARVAGGVPEWSGLPVQYADYALWQRELLGELDDPGSVLSRQVGFWRRALAGLPEELDLPRDRPRPATPSYRGGSVPFRLDPPLHERARRLAAECGASVFMVVQAGVAALLSRLGAGTDIPLGAPVAGRTDEALDELVGFFVNTLVLRTDVSGDPSFRELVARVREADLAAYAHQDVPFERLVDVLSPQRSLARHPLFQVGLTYENRTAPAPGLPGLVTEPVPVRTGTAKFDLTFSFVEHRDTAGIDGAVNYASDQFDEATARRIADWLVTLLARALTAPQCPLTRLDPLGEQERRRLLVDWNATDRPLPARTLPELFEHWAHRTPHATAVESAEGTLTYQRLNHRANQLARALAVRGVGAEQTVAVALPRSADSVIAALAVLKAGAAYLPIDPAYPAERISHMLWDAEPSLVLTRSAVAPALPEVAPLIQLDEPATLAELAGLPDTDLDDRQRCAPLRPDNAAYVIYTSGSTGQPKGVVVTHAGIPSLATTTTEGLAVTPAARVLQFASTSFDTSVWEICMALLAGATLVIVPEPDRLGAPLAEFVSRNRITHLTLPPAALAALPDEPALPATTTLVVAGEACPPDLVDRWAADRPMFNSYGPTETTVDATLWRCRTGLSGASTPIGGPVHNTAVYLLDAALRPVPTGVVGELYVGGTGLARGYLERPGLSSGRFVANPFGPPGSRLYRTGDLARWRDSGELDFVGRADNQVKIRGFRIELGEIEAVLLRHPTVAHGAVADREDTPGERRLVGYVVPSGPDGCDSAVLRAHLAQALPDHMVPAAIVVLAELPLSPNGKLDRAALPAPDRGGSRPGHEPRDGQEEVLAGLFAAVLDRAAVGRDESFFDLGGHSLLATRLVSRIRSVFGVEIALRDLFDRPTVAGLAPLLHRAEAGRPALRPMPRPDRIPLSFAQQRLWFFDRLAGASAAYNIPLAARVRGGLDVVALRAAVGDVVGRHESLRTVFGEVEGRAWQRVLDVSDVDVPVVVVESVGVDGVGERLGEAARYVFDLSVEVPVRVWAFAVGMDAVGVDSVGADAVGAEDVAEWVVLVLVHHIAADEWSAGPLLRDLAHAYGVRVAGGVPEWVVICRGRWGSGGGRWPGCPRSWTCPATDPDHRSPAPGARPCRCGWARRPATGCASSPPSAGRVCSWWCRPGWPRC</sequence>
<name>A0AAE3KCT8_9PSEU</name>
<comment type="cofactor">
    <cofactor evidence="1">
        <name>pantetheine 4'-phosphate</name>
        <dbReference type="ChEBI" id="CHEBI:47942"/>
    </cofactor>
</comment>
<protein>
    <submittedName>
        <fullName evidence="6">Amino acid adenylation domain-containing protein</fullName>
    </submittedName>
</protein>
<dbReference type="NCBIfam" id="TIGR01733">
    <property type="entry name" value="AA-adenyl-dom"/>
    <property type="match status" value="1"/>
</dbReference>
<evidence type="ECO:0000313" key="6">
    <source>
        <dbReference type="EMBL" id="MCP2163251.1"/>
    </source>
</evidence>
<evidence type="ECO:0000313" key="7">
    <source>
        <dbReference type="Proteomes" id="UP001206128"/>
    </source>
</evidence>
<feature type="region of interest" description="Disordered" evidence="4">
    <location>
        <begin position="809"/>
        <end position="831"/>
    </location>
</feature>
<dbReference type="PROSITE" id="PS50075">
    <property type="entry name" value="CARRIER"/>
    <property type="match status" value="1"/>
</dbReference>
<dbReference type="Pfam" id="PF00501">
    <property type="entry name" value="AMP-binding"/>
    <property type="match status" value="1"/>
</dbReference>
<dbReference type="InterPro" id="IPR023213">
    <property type="entry name" value="CAT-like_dom_sf"/>
</dbReference>
<dbReference type="Gene3D" id="3.40.50.980">
    <property type="match status" value="2"/>
</dbReference>
<dbReference type="Gene3D" id="3.30.300.30">
    <property type="match status" value="1"/>
</dbReference>
<dbReference type="InterPro" id="IPR006162">
    <property type="entry name" value="Ppantetheine_attach_site"/>
</dbReference>
<proteinExistence type="predicted"/>
<dbReference type="Pfam" id="PF00668">
    <property type="entry name" value="Condensation"/>
    <property type="match status" value="2"/>
</dbReference>
<dbReference type="GO" id="GO:0031177">
    <property type="term" value="F:phosphopantetheine binding"/>
    <property type="evidence" value="ECO:0007669"/>
    <property type="project" value="InterPro"/>
</dbReference>
<dbReference type="FunFam" id="2.30.38.10:FF:000001">
    <property type="entry name" value="Non-ribosomal peptide synthetase PvdI"/>
    <property type="match status" value="1"/>
</dbReference>
<dbReference type="InterPro" id="IPR045851">
    <property type="entry name" value="AMP-bd_C_sf"/>
</dbReference>
<dbReference type="EMBL" id="JAMTCK010000001">
    <property type="protein sequence ID" value="MCP2163251.1"/>
    <property type="molecule type" value="Genomic_DNA"/>
</dbReference>
<dbReference type="PANTHER" id="PTHR45527">
    <property type="entry name" value="NONRIBOSOMAL PEPTIDE SYNTHETASE"/>
    <property type="match status" value="1"/>
</dbReference>
<dbReference type="Gene3D" id="2.30.38.10">
    <property type="entry name" value="Luciferase, Domain 3"/>
    <property type="match status" value="1"/>
</dbReference>
<evidence type="ECO:0000259" key="5">
    <source>
        <dbReference type="PROSITE" id="PS50075"/>
    </source>
</evidence>
<dbReference type="FunFam" id="1.10.1200.10:FF:000016">
    <property type="entry name" value="Non-ribosomal peptide synthase"/>
    <property type="match status" value="1"/>
</dbReference>
<dbReference type="GO" id="GO:0072330">
    <property type="term" value="P:monocarboxylic acid biosynthetic process"/>
    <property type="evidence" value="ECO:0007669"/>
    <property type="project" value="UniProtKB-ARBA"/>
</dbReference>
<dbReference type="SUPFAM" id="SSF52777">
    <property type="entry name" value="CoA-dependent acyltransferases"/>
    <property type="match status" value="3"/>
</dbReference>
<dbReference type="GO" id="GO:0043041">
    <property type="term" value="P:amino acid activation for nonribosomal peptide biosynthetic process"/>
    <property type="evidence" value="ECO:0007669"/>
    <property type="project" value="TreeGrafter"/>
</dbReference>
<dbReference type="SMART" id="SM00823">
    <property type="entry name" value="PKS_PP"/>
    <property type="match status" value="1"/>
</dbReference>
<dbReference type="Gene3D" id="3.30.559.10">
    <property type="entry name" value="Chloramphenicol acetyltransferase-like domain"/>
    <property type="match status" value="2"/>
</dbReference>
<reference evidence="6" key="1">
    <citation type="submission" date="2022-06" db="EMBL/GenBank/DDBJ databases">
        <title>Genomic Encyclopedia of Archaeal and Bacterial Type Strains, Phase II (KMG-II): from individual species to whole genera.</title>
        <authorList>
            <person name="Goeker M."/>
        </authorList>
    </citation>
    <scope>NUCLEOTIDE SEQUENCE</scope>
    <source>
        <strain evidence="6">DSM 43935</strain>
    </source>
</reference>
<dbReference type="InterPro" id="IPR025110">
    <property type="entry name" value="AMP-bd_C"/>
</dbReference>
<dbReference type="Gene3D" id="1.10.1200.10">
    <property type="entry name" value="ACP-like"/>
    <property type="match status" value="1"/>
</dbReference>
<dbReference type="SUPFAM" id="SSF47336">
    <property type="entry name" value="ACP-like"/>
    <property type="match status" value="1"/>
</dbReference>
<organism evidence="6 7">
    <name type="scientific">Goodfellowiella coeruleoviolacea</name>
    <dbReference type="NCBI Taxonomy" id="334858"/>
    <lineage>
        <taxon>Bacteria</taxon>
        <taxon>Bacillati</taxon>
        <taxon>Actinomycetota</taxon>
        <taxon>Actinomycetes</taxon>
        <taxon>Pseudonocardiales</taxon>
        <taxon>Pseudonocardiaceae</taxon>
        <taxon>Goodfellowiella</taxon>
    </lineage>
</organism>
<dbReference type="InterPro" id="IPR001242">
    <property type="entry name" value="Condensation_dom"/>
</dbReference>
<dbReference type="Gene3D" id="3.30.559.30">
    <property type="entry name" value="Nonribosomal peptide synthetase, condensation domain"/>
    <property type="match status" value="1"/>
</dbReference>
<feature type="region of interest" description="Disordered" evidence="4">
    <location>
        <begin position="66"/>
        <end position="85"/>
    </location>
</feature>
<dbReference type="PROSITE" id="PS00012">
    <property type="entry name" value="PHOSPHOPANTETHEINE"/>
    <property type="match status" value="1"/>
</dbReference>
<dbReference type="FunFam" id="3.40.50.980:FF:000001">
    <property type="entry name" value="Non-ribosomal peptide synthetase"/>
    <property type="match status" value="1"/>
</dbReference>
<evidence type="ECO:0000256" key="1">
    <source>
        <dbReference type="ARBA" id="ARBA00001957"/>
    </source>
</evidence>
<feature type="compositionally biased region" description="Basic and acidic residues" evidence="4">
    <location>
        <begin position="820"/>
        <end position="831"/>
    </location>
</feature>
<dbReference type="GO" id="GO:0044550">
    <property type="term" value="P:secondary metabolite biosynthetic process"/>
    <property type="evidence" value="ECO:0007669"/>
    <property type="project" value="UniProtKB-ARBA"/>
</dbReference>
<feature type="domain" description="Carrier" evidence="5">
    <location>
        <begin position="827"/>
        <end position="902"/>
    </location>
</feature>
<accession>A0AAE3KCT8</accession>
<dbReference type="InterPro" id="IPR036736">
    <property type="entry name" value="ACP-like_sf"/>
</dbReference>
<dbReference type="GO" id="GO:0003824">
    <property type="term" value="F:catalytic activity"/>
    <property type="evidence" value="ECO:0007669"/>
    <property type="project" value="InterPro"/>
</dbReference>
<dbReference type="Pfam" id="PF13193">
    <property type="entry name" value="AMP-binding_C"/>
    <property type="match status" value="1"/>
</dbReference>
<evidence type="ECO:0000256" key="3">
    <source>
        <dbReference type="ARBA" id="ARBA00022553"/>
    </source>
</evidence>
<dbReference type="Proteomes" id="UP001206128">
    <property type="component" value="Unassembled WGS sequence"/>
</dbReference>
<dbReference type="GO" id="GO:0008610">
    <property type="term" value="P:lipid biosynthetic process"/>
    <property type="evidence" value="ECO:0007669"/>
    <property type="project" value="UniProtKB-ARBA"/>
</dbReference>
<keyword evidence="2" id="KW-0596">Phosphopantetheine</keyword>
<dbReference type="InterPro" id="IPR010071">
    <property type="entry name" value="AA_adenyl_dom"/>
</dbReference>
<gene>
    <name evidence="6" type="ORF">LX83_000091</name>
</gene>
<evidence type="ECO:0000256" key="2">
    <source>
        <dbReference type="ARBA" id="ARBA00022450"/>
    </source>
</evidence>
<dbReference type="InterPro" id="IPR009081">
    <property type="entry name" value="PP-bd_ACP"/>
</dbReference>
<dbReference type="PROSITE" id="PS00455">
    <property type="entry name" value="AMP_BINDING"/>
    <property type="match status" value="1"/>
</dbReference>
<dbReference type="Pfam" id="PF00550">
    <property type="entry name" value="PP-binding"/>
    <property type="match status" value="1"/>
</dbReference>
<comment type="caution">
    <text evidence="6">The sequence shown here is derived from an EMBL/GenBank/DDBJ whole genome shotgun (WGS) entry which is preliminary data.</text>
</comment>
<dbReference type="InterPro" id="IPR020806">
    <property type="entry name" value="PKS_PP-bd"/>
</dbReference>
<dbReference type="SUPFAM" id="SSF56801">
    <property type="entry name" value="Acetyl-CoA synthetase-like"/>
    <property type="match status" value="1"/>
</dbReference>
<dbReference type="AlphaFoldDB" id="A0AAE3KCT8"/>
<dbReference type="GO" id="GO:0005829">
    <property type="term" value="C:cytosol"/>
    <property type="evidence" value="ECO:0007669"/>
    <property type="project" value="TreeGrafter"/>
</dbReference>
<keyword evidence="3" id="KW-0597">Phosphoprotein</keyword>
<evidence type="ECO:0000256" key="4">
    <source>
        <dbReference type="SAM" id="MobiDB-lite"/>
    </source>
</evidence>
<keyword evidence="7" id="KW-1185">Reference proteome</keyword>
<dbReference type="FunFam" id="3.40.50.12780:FF:000012">
    <property type="entry name" value="Non-ribosomal peptide synthetase"/>
    <property type="match status" value="1"/>
</dbReference>
<dbReference type="FunFam" id="3.30.300.30:FF:000010">
    <property type="entry name" value="Enterobactin synthetase component F"/>
    <property type="match status" value="1"/>
</dbReference>
<dbReference type="InterPro" id="IPR000873">
    <property type="entry name" value="AMP-dep_synth/lig_dom"/>
</dbReference>
<dbReference type="InterPro" id="IPR020845">
    <property type="entry name" value="AMP-binding_CS"/>
</dbReference>
<dbReference type="CDD" id="cd19540">
    <property type="entry name" value="LCL_NRPS-like"/>
    <property type="match status" value="1"/>
</dbReference>